<proteinExistence type="predicted"/>
<dbReference type="EMBL" id="KV417666">
    <property type="protein sequence ID" value="KZP11240.1"/>
    <property type="molecule type" value="Genomic_DNA"/>
</dbReference>
<sequence>MTDRTQQQRIRRVAKHTSVDQTEKRAQLAMEKSESLATWTVCGIWDGGKWAIWLVHTIRSGQQRLTRKHEPLPFSPCQVVVTGRGSNLVCTPPDGSTIYGLRSPGHPSDFSSAIARGLGRAGQWALRLEHWTIFAVGRANSKALPLLLMESLKTMGVLTRLRE</sequence>
<organism evidence="1 2">
    <name type="scientific">Athelia psychrophila</name>
    <dbReference type="NCBI Taxonomy" id="1759441"/>
    <lineage>
        <taxon>Eukaryota</taxon>
        <taxon>Fungi</taxon>
        <taxon>Dikarya</taxon>
        <taxon>Basidiomycota</taxon>
        <taxon>Agaricomycotina</taxon>
        <taxon>Agaricomycetes</taxon>
        <taxon>Agaricomycetidae</taxon>
        <taxon>Atheliales</taxon>
        <taxon>Atheliaceae</taxon>
        <taxon>Athelia</taxon>
    </lineage>
</organism>
<protein>
    <submittedName>
        <fullName evidence="1">Uncharacterized protein</fullName>
    </submittedName>
</protein>
<evidence type="ECO:0000313" key="2">
    <source>
        <dbReference type="Proteomes" id="UP000076532"/>
    </source>
</evidence>
<accession>A0A166A4D5</accession>
<gene>
    <name evidence="1" type="ORF">FIBSPDRAFT_1050867</name>
</gene>
<evidence type="ECO:0000313" key="1">
    <source>
        <dbReference type="EMBL" id="KZP11240.1"/>
    </source>
</evidence>
<dbReference type="Proteomes" id="UP000076532">
    <property type="component" value="Unassembled WGS sequence"/>
</dbReference>
<reference evidence="1 2" key="1">
    <citation type="journal article" date="2016" name="Mol. Biol. Evol.">
        <title>Comparative Genomics of Early-Diverging Mushroom-Forming Fungi Provides Insights into the Origins of Lignocellulose Decay Capabilities.</title>
        <authorList>
            <person name="Nagy L.G."/>
            <person name="Riley R."/>
            <person name="Tritt A."/>
            <person name="Adam C."/>
            <person name="Daum C."/>
            <person name="Floudas D."/>
            <person name="Sun H."/>
            <person name="Yadav J.S."/>
            <person name="Pangilinan J."/>
            <person name="Larsson K.H."/>
            <person name="Matsuura K."/>
            <person name="Barry K."/>
            <person name="Labutti K."/>
            <person name="Kuo R."/>
            <person name="Ohm R.A."/>
            <person name="Bhattacharya S.S."/>
            <person name="Shirouzu T."/>
            <person name="Yoshinaga Y."/>
            <person name="Martin F.M."/>
            <person name="Grigoriev I.V."/>
            <person name="Hibbett D.S."/>
        </authorList>
    </citation>
    <scope>NUCLEOTIDE SEQUENCE [LARGE SCALE GENOMIC DNA]</scope>
    <source>
        <strain evidence="1 2">CBS 109695</strain>
    </source>
</reference>
<keyword evidence="2" id="KW-1185">Reference proteome</keyword>
<name>A0A166A4D5_9AGAM</name>
<dbReference type="AlphaFoldDB" id="A0A166A4D5"/>